<dbReference type="RefSeq" id="WP_150863434.1">
    <property type="nucleotide sequence ID" value="NZ_VYXP01000003.1"/>
</dbReference>
<evidence type="ECO:0000313" key="2">
    <source>
        <dbReference type="EMBL" id="KAA9132712.1"/>
    </source>
</evidence>
<gene>
    <name evidence="2" type="ORF">F3N42_05725</name>
</gene>
<dbReference type="Proteomes" id="UP000325372">
    <property type="component" value="Unassembled WGS sequence"/>
</dbReference>
<reference evidence="2 3" key="1">
    <citation type="submission" date="2019-09" db="EMBL/GenBank/DDBJ databases">
        <title>Wenzhouxiangella sp. Genome sequencing and assembly.</title>
        <authorList>
            <person name="Zhang R."/>
        </authorList>
    </citation>
    <scope>NUCLEOTIDE SEQUENCE [LARGE SCALE GENOMIC DNA]</scope>
    <source>
        <strain evidence="2 3">W260</strain>
    </source>
</reference>
<name>A0A5N0TCF5_9GAMM</name>
<feature type="region of interest" description="Disordered" evidence="1">
    <location>
        <begin position="92"/>
        <end position="111"/>
    </location>
</feature>
<proteinExistence type="predicted"/>
<feature type="compositionally biased region" description="Basic and acidic residues" evidence="1">
    <location>
        <begin position="100"/>
        <end position="111"/>
    </location>
</feature>
<accession>A0A5N0TCF5</accession>
<sequence length="111" mass="13081">MISAWRRQARELERLRAQRLTAVGTERARRARLILEVESRWLQAETLLWTAVTGWIWFSRRRDLAEEERGGLVAELIASLFIMQRWRRLSQKARRTARRASGDGRTGDDMS</sequence>
<evidence type="ECO:0000313" key="3">
    <source>
        <dbReference type="Proteomes" id="UP000325372"/>
    </source>
</evidence>
<comment type="caution">
    <text evidence="2">The sequence shown here is derived from an EMBL/GenBank/DDBJ whole genome shotgun (WGS) entry which is preliminary data.</text>
</comment>
<dbReference type="EMBL" id="VYXP01000003">
    <property type="protein sequence ID" value="KAA9132712.1"/>
    <property type="molecule type" value="Genomic_DNA"/>
</dbReference>
<protein>
    <submittedName>
        <fullName evidence="2">Uncharacterized protein</fullName>
    </submittedName>
</protein>
<dbReference type="AlphaFoldDB" id="A0A5N0TCF5"/>
<evidence type="ECO:0000256" key="1">
    <source>
        <dbReference type="SAM" id="MobiDB-lite"/>
    </source>
</evidence>
<keyword evidence="3" id="KW-1185">Reference proteome</keyword>
<organism evidence="2 3">
    <name type="scientific">Marinihelvus fidelis</name>
    <dbReference type="NCBI Taxonomy" id="2613842"/>
    <lineage>
        <taxon>Bacteria</taxon>
        <taxon>Pseudomonadati</taxon>
        <taxon>Pseudomonadota</taxon>
        <taxon>Gammaproteobacteria</taxon>
        <taxon>Chromatiales</taxon>
        <taxon>Wenzhouxiangellaceae</taxon>
        <taxon>Marinihelvus</taxon>
    </lineage>
</organism>